<reference evidence="1 2" key="1">
    <citation type="submission" date="2022-03" db="EMBL/GenBank/DDBJ databases">
        <authorList>
            <person name="Nunn A."/>
            <person name="Chopra R."/>
            <person name="Nunn A."/>
            <person name="Contreras Garrido A."/>
        </authorList>
    </citation>
    <scope>NUCLEOTIDE SEQUENCE [LARGE SCALE GENOMIC DNA]</scope>
</reference>
<dbReference type="EMBL" id="OU466862">
    <property type="protein sequence ID" value="CAH2072504.1"/>
    <property type="molecule type" value="Genomic_DNA"/>
</dbReference>
<dbReference type="AlphaFoldDB" id="A0AAU9STE8"/>
<dbReference type="Proteomes" id="UP000836841">
    <property type="component" value="Chromosome 6"/>
</dbReference>
<organism evidence="1 2">
    <name type="scientific">Thlaspi arvense</name>
    <name type="common">Field penny-cress</name>
    <dbReference type="NCBI Taxonomy" id="13288"/>
    <lineage>
        <taxon>Eukaryota</taxon>
        <taxon>Viridiplantae</taxon>
        <taxon>Streptophyta</taxon>
        <taxon>Embryophyta</taxon>
        <taxon>Tracheophyta</taxon>
        <taxon>Spermatophyta</taxon>
        <taxon>Magnoliopsida</taxon>
        <taxon>eudicotyledons</taxon>
        <taxon>Gunneridae</taxon>
        <taxon>Pentapetalae</taxon>
        <taxon>rosids</taxon>
        <taxon>malvids</taxon>
        <taxon>Brassicales</taxon>
        <taxon>Brassicaceae</taxon>
        <taxon>Thlaspideae</taxon>
        <taxon>Thlaspi</taxon>
    </lineage>
</organism>
<accession>A0AAU9STE8</accession>
<evidence type="ECO:0000313" key="1">
    <source>
        <dbReference type="EMBL" id="CAH2072504.1"/>
    </source>
</evidence>
<gene>
    <name evidence="1" type="ORF">TAV2_LOCUS18928</name>
</gene>
<evidence type="ECO:0000313" key="2">
    <source>
        <dbReference type="Proteomes" id="UP000836841"/>
    </source>
</evidence>
<keyword evidence="2" id="KW-1185">Reference proteome</keyword>
<protein>
    <submittedName>
        <fullName evidence="1">Uncharacterized protein</fullName>
    </submittedName>
</protein>
<name>A0AAU9STE8_THLAR</name>
<sequence length="118" mass="12887">MGKDQHEHSDRGFFHHLAGFAGGHYPPHGHGYSHHGHGYGHHGHGYGAPYPYPPPPPPPHGYPPVAYPPHGGYPPPGYPPHGYPSHGYPGPSHHSGNFNLNIYILPPTNVFSHVCFYV</sequence>
<proteinExistence type="predicted"/>